<comment type="caution">
    <text evidence="1">The sequence shown here is derived from an EMBL/GenBank/DDBJ whole genome shotgun (WGS) entry which is preliminary data.</text>
</comment>
<dbReference type="InterPro" id="IPR029068">
    <property type="entry name" value="Glyas_Bleomycin-R_OHBP_Dase"/>
</dbReference>
<name>A0A7W7FUN6_9PSEU</name>
<dbReference type="Gene3D" id="3.10.180.10">
    <property type="entry name" value="2,3-Dihydroxybiphenyl 1,2-Dioxygenase, domain 1"/>
    <property type="match status" value="1"/>
</dbReference>
<proteinExistence type="predicted"/>
<organism evidence="1 2">
    <name type="scientific">Crossiella cryophila</name>
    <dbReference type="NCBI Taxonomy" id="43355"/>
    <lineage>
        <taxon>Bacteria</taxon>
        <taxon>Bacillati</taxon>
        <taxon>Actinomycetota</taxon>
        <taxon>Actinomycetes</taxon>
        <taxon>Pseudonocardiales</taxon>
        <taxon>Pseudonocardiaceae</taxon>
        <taxon>Crossiella</taxon>
    </lineage>
</organism>
<keyword evidence="2" id="KW-1185">Reference proteome</keyword>
<dbReference type="SUPFAM" id="SSF54593">
    <property type="entry name" value="Glyoxalase/Bleomycin resistance protein/Dihydroxybiphenyl dioxygenase"/>
    <property type="match status" value="1"/>
</dbReference>
<reference evidence="1 2" key="1">
    <citation type="submission" date="2020-08" db="EMBL/GenBank/DDBJ databases">
        <title>Sequencing the genomes of 1000 actinobacteria strains.</title>
        <authorList>
            <person name="Klenk H.-P."/>
        </authorList>
    </citation>
    <scope>NUCLEOTIDE SEQUENCE [LARGE SCALE GENOMIC DNA]</scope>
    <source>
        <strain evidence="1 2">DSM 44230</strain>
    </source>
</reference>
<accession>A0A7W7FUN6</accession>
<protein>
    <submittedName>
        <fullName evidence="1">Putative enzyme related to lactoylglutathione lyase</fullName>
    </submittedName>
</protein>
<evidence type="ECO:0000313" key="2">
    <source>
        <dbReference type="Proteomes" id="UP000533598"/>
    </source>
</evidence>
<dbReference type="AlphaFoldDB" id="A0A7W7FUN6"/>
<sequence length="114" mass="11706">MSNIVRVLARIVVADLDQAIPLYAALSGAEARKFGHGPVHLASVGPFLLLAAAGSEGYTDRTATVLVHDLGPVVREITSAGGEILIAPAGGPNGDRLVARHPDGSVFEYVAIPA</sequence>
<keyword evidence="1" id="KW-0456">Lyase</keyword>
<gene>
    <name evidence="1" type="ORF">HNR67_004348</name>
</gene>
<dbReference type="Proteomes" id="UP000533598">
    <property type="component" value="Unassembled WGS sequence"/>
</dbReference>
<evidence type="ECO:0000313" key="1">
    <source>
        <dbReference type="EMBL" id="MBB4678230.1"/>
    </source>
</evidence>
<dbReference type="RefSeq" id="WP_185004087.1">
    <property type="nucleotide sequence ID" value="NZ_BAAAUI010000004.1"/>
</dbReference>
<dbReference type="GO" id="GO:0016829">
    <property type="term" value="F:lyase activity"/>
    <property type="evidence" value="ECO:0007669"/>
    <property type="project" value="UniProtKB-KW"/>
</dbReference>
<dbReference type="EMBL" id="JACHMH010000001">
    <property type="protein sequence ID" value="MBB4678230.1"/>
    <property type="molecule type" value="Genomic_DNA"/>
</dbReference>